<feature type="chain" id="PRO_5045758038" evidence="1">
    <location>
        <begin position="22"/>
        <end position="582"/>
    </location>
</feature>
<organism evidence="3 4">
    <name type="scientific">Rhodococcoides corynebacterioides</name>
    <dbReference type="NCBI Taxonomy" id="53972"/>
    <lineage>
        <taxon>Bacteria</taxon>
        <taxon>Bacillati</taxon>
        <taxon>Actinomycetota</taxon>
        <taxon>Actinomycetes</taxon>
        <taxon>Mycobacteriales</taxon>
        <taxon>Nocardiaceae</taxon>
        <taxon>Rhodococcoides</taxon>
    </lineage>
</organism>
<protein>
    <submittedName>
        <fullName evidence="3">ABC transporter family substrate-binding protein</fullName>
    </submittedName>
</protein>
<keyword evidence="4" id="KW-1185">Reference proteome</keyword>
<dbReference type="Gene3D" id="3.90.76.10">
    <property type="entry name" value="Dipeptide-binding Protein, Domain 1"/>
    <property type="match status" value="1"/>
</dbReference>
<evidence type="ECO:0000313" key="4">
    <source>
        <dbReference type="Proteomes" id="UP000825228"/>
    </source>
</evidence>
<dbReference type="InterPro" id="IPR000914">
    <property type="entry name" value="SBP_5_dom"/>
</dbReference>
<gene>
    <name evidence="3" type="ORF">HQ603_02525</name>
</gene>
<dbReference type="SUPFAM" id="SSF53850">
    <property type="entry name" value="Periplasmic binding protein-like II"/>
    <property type="match status" value="1"/>
</dbReference>
<dbReference type="Proteomes" id="UP000825228">
    <property type="component" value="Unassembled WGS sequence"/>
</dbReference>
<dbReference type="CDD" id="cd08501">
    <property type="entry name" value="PBP2_Lpqw"/>
    <property type="match status" value="1"/>
</dbReference>
<sequence>MPAVRVLAVTAVLLTACTADPPPAIQSTETATTTPPAAPVATGNPVVVAIDDVGTGFNPHLVADQSPANTAVSTLVFPSAFRPVRSVDGARTDWVPDTSLLISADVTSTAPFTITYRLRTESQWSDGAPIAAEDFRYLWQQMIEAPGVVDPAGYAAIEDVQSADGGKTVSVVMSRPYPAWRELFTDLLPSHLLKDLPGGFERGLRDNVSVSGGHFRIETIDRGRDEILLERNDRFWGSPATPDRILLRRGGSDAQVADSMRSGDAQLAEVRGGPSLSAQLGAIPDIRTDTRFRSRTLELTLNGRVPTLADPAVRRSVMGLLDVDLLSTVASGSTAPTAAARAQIVSPSQPGYVATGPTPLPREDAVAGLAAAGFTPVPLPPALAPTSAAGTTTPSVTPPPVAGAQPLTITLGAPQNDAIAVAVANTASDQLRDAGIDATVTPLDPEELYGTALTTGAVDAVVGWSHAGGDPATALASRFGCAAVPPVGADGTEDEDAGVVGPLSGVCDPALAPAIAAAETSPDPTAAVMALQPSLWALNTVLPIVQDSSVVAAGPGVSGATLSGPIEVGIFGDADRWMREVP</sequence>
<proteinExistence type="predicted"/>
<comment type="caution">
    <text evidence="3">The sequence shown here is derived from an EMBL/GenBank/DDBJ whole genome shotgun (WGS) entry which is preliminary data.</text>
</comment>
<evidence type="ECO:0000259" key="2">
    <source>
        <dbReference type="Pfam" id="PF00496"/>
    </source>
</evidence>
<evidence type="ECO:0000313" key="3">
    <source>
        <dbReference type="EMBL" id="MBY6365622.1"/>
    </source>
</evidence>
<keyword evidence="1" id="KW-0732">Signal</keyword>
<dbReference type="PANTHER" id="PTHR30290:SF65">
    <property type="entry name" value="MONOACYL PHOSPHATIDYLINOSITOL TETRAMANNOSIDE-BINDING PROTEIN LPQW-RELATED"/>
    <property type="match status" value="1"/>
</dbReference>
<feature type="domain" description="Solute-binding protein family 5" evidence="2">
    <location>
        <begin position="107"/>
        <end position="482"/>
    </location>
</feature>
<dbReference type="PANTHER" id="PTHR30290">
    <property type="entry name" value="PERIPLASMIC BINDING COMPONENT OF ABC TRANSPORTER"/>
    <property type="match status" value="1"/>
</dbReference>
<dbReference type="Pfam" id="PF00496">
    <property type="entry name" value="SBP_bac_5"/>
    <property type="match status" value="1"/>
</dbReference>
<reference evidence="3 4" key="1">
    <citation type="submission" date="2020-06" db="EMBL/GenBank/DDBJ databases">
        <title>Taxonomy, biology and ecology of Rhodococcus bacteria occurring in California pistachio and other woody hosts as revealed by genome sequence analyses.</title>
        <authorList>
            <person name="Gai Y."/>
            <person name="Riely B."/>
        </authorList>
    </citation>
    <scope>NUCLEOTIDE SEQUENCE [LARGE SCALE GENOMIC DNA]</scope>
    <source>
        <strain evidence="3 4">BP-281</strain>
    </source>
</reference>
<dbReference type="EMBL" id="JABUBU010000001">
    <property type="protein sequence ID" value="MBY6365622.1"/>
    <property type="molecule type" value="Genomic_DNA"/>
</dbReference>
<dbReference type="PROSITE" id="PS51257">
    <property type="entry name" value="PROKAR_LIPOPROTEIN"/>
    <property type="match status" value="1"/>
</dbReference>
<accession>A0ABS7NZR6</accession>
<dbReference type="InterPro" id="IPR039424">
    <property type="entry name" value="SBP_5"/>
</dbReference>
<name>A0ABS7NZR6_9NOCA</name>
<evidence type="ECO:0000256" key="1">
    <source>
        <dbReference type="SAM" id="SignalP"/>
    </source>
</evidence>
<dbReference type="RefSeq" id="WP_222682771.1">
    <property type="nucleotide sequence ID" value="NZ_JABUBT010000001.1"/>
</dbReference>
<feature type="signal peptide" evidence="1">
    <location>
        <begin position="1"/>
        <end position="21"/>
    </location>
</feature>
<dbReference type="Gene3D" id="3.10.105.10">
    <property type="entry name" value="Dipeptide-binding Protein, Domain 3"/>
    <property type="match status" value="1"/>
</dbReference>